<sequence>MFQPVAQANLRKRVSFFDTSIEIYPFVGHRVNRHAQTS</sequence>
<evidence type="ECO:0000313" key="1">
    <source>
        <dbReference type="EMBL" id="AKA85059.1"/>
    </source>
</evidence>
<dbReference type="AlphaFoldDB" id="A0AAU8TWV6"/>
<dbReference type="EMBL" id="CP011117">
    <property type="protein sequence ID" value="AKA85059.1"/>
    <property type="molecule type" value="Genomic_DNA"/>
</dbReference>
<gene>
    <name evidence="1" type="ORF">VO64_4513</name>
</gene>
<dbReference type="KEGG" id="pfb:VO64_4513"/>
<reference evidence="1 2" key="1">
    <citation type="journal article" date="2015" name="Genome Announc.">
        <title>Complete Genome Sequence of Biocontrol Strain Pseudomonas fluorescens LBUM223.</title>
        <authorList>
            <person name="Roquigny R."/>
            <person name="Arseneault T."/>
            <person name="Gadkar V.J."/>
            <person name="Novinscak A."/>
            <person name="Joly D.L."/>
            <person name="Filion M."/>
        </authorList>
    </citation>
    <scope>NUCLEOTIDE SEQUENCE [LARGE SCALE GENOMIC DNA]</scope>
    <source>
        <strain evidence="1 2">LBUM223</strain>
    </source>
</reference>
<organism evidence="1 2">
    <name type="scientific">Pseudomonas synxantha</name>
    <dbReference type="NCBI Taxonomy" id="47883"/>
    <lineage>
        <taxon>Bacteria</taxon>
        <taxon>Pseudomonadati</taxon>
        <taxon>Pseudomonadota</taxon>
        <taxon>Gammaproteobacteria</taxon>
        <taxon>Pseudomonadales</taxon>
        <taxon>Pseudomonadaceae</taxon>
        <taxon>Pseudomonas</taxon>
    </lineage>
</organism>
<evidence type="ECO:0000313" key="2">
    <source>
        <dbReference type="Proteomes" id="UP000033099"/>
    </source>
</evidence>
<name>A0AAU8TWV6_9PSED</name>
<dbReference type="Proteomes" id="UP000033099">
    <property type="component" value="Chromosome"/>
</dbReference>
<accession>A0AAU8TWV6</accession>
<proteinExistence type="predicted"/>
<protein>
    <submittedName>
        <fullName evidence="1">Uncharacterized protein</fullName>
    </submittedName>
</protein>